<evidence type="ECO:0000313" key="2">
    <source>
        <dbReference type="EMBL" id="VDN32166.1"/>
    </source>
</evidence>
<keyword evidence="3" id="KW-1185">Reference proteome</keyword>
<evidence type="ECO:0000313" key="3">
    <source>
        <dbReference type="Proteomes" id="UP000281553"/>
    </source>
</evidence>
<sequence length="113" mass="12095">MQRHRQPAPYQSNVNSNASSPGSFTVVYPDSSPAKSEASPTPGSLHATSKLYSSLLQRPPSSQSSASSTPNFQQSDHFSGAGHSFVITPSGVSCVIAHRQYCSTIRLRSSWLV</sequence>
<accession>A0A3P7QMG1</accession>
<dbReference type="Proteomes" id="UP000281553">
    <property type="component" value="Unassembled WGS sequence"/>
</dbReference>
<organism evidence="2 3">
    <name type="scientific">Dibothriocephalus latus</name>
    <name type="common">Fish tapeworm</name>
    <name type="synonym">Diphyllobothrium latum</name>
    <dbReference type="NCBI Taxonomy" id="60516"/>
    <lineage>
        <taxon>Eukaryota</taxon>
        <taxon>Metazoa</taxon>
        <taxon>Spiralia</taxon>
        <taxon>Lophotrochozoa</taxon>
        <taxon>Platyhelminthes</taxon>
        <taxon>Cestoda</taxon>
        <taxon>Eucestoda</taxon>
        <taxon>Diphyllobothriidea</taxon>
        <taxon>Diphyllobothriidae</taxon>
        <taxon>Dibothriocephalus</taxon>
    </lineage>
</organism>
<proteinExistence type="predicted"/>
<dbReference type="AlphaFoldDB" id="A0A3P7QMG1"/>
<reference evidence="2 3" key="1">
    <citation type="submission" date="2018-11" db="EMBL/GenBank/DDBJ databases">
        <authorList>
            <consortium name="Pathogen Informatics"/>
        </authorList>
    </citation>
    <scope>NUCLEOTIDE SEQUENCE [LARGE SCALE GENOMIC DNA]</scope>
</reference>
<protein>
    <submittedName>
        <fullName evidence="2">Uncharacterized protein</fullName>
    </submittedName>
</protein>
<feature type="compositionally biased region" description="Low complexity" evidence="1">
    <location>
        <begin position="53"/>
        <end position="68"/>
    </location>
</feature>
<dbReference type="EMBL" id="UYRU01081804">
    <property type="protein sequence ID" value="VDN32166.1"/>
    <property type="molecule type" value="Genomic_DNA"/>
</dbReference>
<feature type="compositionally biased region" description="Polar residues" evidence="1">
    <location>
        <begin position="38"/>
        <end position="52"/>
    </location>
</feature>
<gene>
    <name evidence="2" type="ORF">DILT_LOCUS15919</name>
</gene>
<feature type="region of interest" description="Disordered" evidence="1">
    <location>
        <begin position="1"/>
        <end position="75"/>
    </location>
</feature>
<name>A0A3P7QMG1_DIBLA</name>
<feature type="compositionally biased region" description="Polar residues" evidence="1">
    <location>
        <begin position="9"/>
        <end position="23"/>
    </location>
</feature>
<evidence type="ECO:0000256" key="1">
    <source>
        <dbReference type="SAM" id="MobiDB-lite"/>
    </source>
</evidence>